<keyword evidence="3" id="KW-0378">Hydrolase</keyword>
<evidence type="ECO:0000259" key="2">
    <source>
        <dbReference type="Pfam" id="PF04909"/>
    </source>
</evidence>
<organism evidence="3 4">
    <name type="scientific">Larkinella humicola</name>
    <dbReference type="NCBI Taxonomy" id="2607654"/>
    <lineage>
        <taxon>Bacteria</taxon>
        <taxon>Pseudomonadati</taxon>
        <taxon>Bacteroidota</taxon>
        <taxon>Cytophagia</taxon>
        <taxon>Cytophagales</taxon>
        <taxon>Spirosomataceae</taxon>
        <taxon>Larkinella</taxon>
    </lineage>
</organism>
<comment type="caution">
    <text evidence="3">The sequence shown here is derived from an EMBL/GenBank/DDBJ whole genome shotgun (WGS) entry which is preliminary data.</text>
</comment>
<dbReference type="InterPro" id="IPR032465">
    <property type="entry name" value="ACMSD"/>
</dbReference>
<accession>A0A5N1JAZ2</accession>
<evidence type="ECO:0000313" key="3">
    <source>
        <dbReference type="EMBL" id="KAA9349837.1"/>
    </source>
</evidence>
<keyword evidence="4" id="KW-1185">Reference proteome</keyword>
<dbReference type="GO" id="GO:0016831">
    <property type="term" value="F:carboxy-lyase activity"/>
    <property type="evidence" value="ECO:0007669"/>
    <property type="project" value="InterPro"/>
</dbReference>
<dbReference type="AlphaFoldDB" id="A0A5N1JAZ2"/>
<sequence length="365" mass="42600">MNKRLTYGWIGWLLLGTLSALGQGVENLRLMDYRPKSIYRIPKTTVTKAKYPVIDVHSHDFLMKSGADLGGWVRLMDQYGIKKTIVLTMSTGARFDSLVAKYKRYPNRFDLWCGFDFTGYNNDPTWTDHAIKELERCQKMGAKGIGEVGDKGLGLFYDRPTRAYGMHIDDPRMKPLLKRCGELGMPINIHVAESYWMYQKVDSTNDGLINAAKWHVYLNQPDILNHEQMISTLEHAVRDNPGTTFIACHLANCDYDLSILGKMFDQYPNLYADISARYGETATIPRYMKKFYEQYQDRLLYGTDMGIDDHMYQTTFRILQTADEHFYEVEHYYYHWPLHGFDLSDQVLKKVYSENAEKLLYRKKR</sequence>
<dbReference type="PANTHER" id="PTHR21240">
    <property type="entry name" value="2-AMINO-3-CARBOXYLMUCONATE-6-SEMIALDEHYDE DECARBOXYLASE"/>
    <property type="match status" value="1"/>
</dbReference>
<gene>
    <name evidence="3" type="ORF">F0P93_20565</name>
</gene>
<dbReference type="PANTHER" id="PTHR21240:SF28">
    <property type="entry name" value="ISO-OROTATE DECARBOXYLASE (EUROFUNG)"/>
    <property type="match status" value="1"/>
</dbReference>
<dbReference type="InterPro" id="IPR032466">
    <property type="entry name" value="Metal_Hydrolase"/>
</dbReference>
<feature type="domain" description="Amidohydrolase-related" evidence="2">
    <location>
        <begin position="93"/>
        <end position="360"/>
    </location>
</feature>
<dbReference type="GO" id="GO:0019748">
    <property type="term" value="P:secondary metabolic process"/>
    <property type="evidence" value="ECO:0007669"/>
    <property type="project" value="TreeGrafter"/>
</dbReference>
<reference evidence="3 4" key="1">
    <citation type="submission" date="2019-09" db="EMBL/GenBank/DDBJ databases">
        <title>Genome Sequence of Larkinella sp MA1.</title>
        <authorList>
            <person name="Srinivasan S."/>
        </authorList>
    </citation>
    <scope>NUCLEOTIDE SEQUENCE [LARGE SCALE GENOMIC DNA]</scope>
    <source>
        <strain evidence="3 4">MA1</strain>
    </source>
</reference>
<dbReference type="Pfam" id="PF04909">
    <property type="entry name" value="Amidohydro_2"/>
    <property type="match status" value="1"/>
</dbReference>
<dbReference type="GO" id="GO:0016787">
    <property type="term" value="F:hydrolase activity"/>
    <property type="evidence" value="ECO:0007669"/>
    <property type="project" value="UniProtKB-KW"/>
</dbReference>
<dbReference type="EMBL" id="VTWS01000005">
    <property type="protein sequence ID" value="KAA9349837.1"/>
    <property type="molecule type" value="Genomic_DNA"/>
</dbReference>
<dbReference type="SUPFAM" id="SSF51556">
    <property type="entry name" value="Metallo-dependent hydrolases"/>
    <property type="match status" value="1"/>
</dbReference>
<name>A0A5N1JAZ2_9BACT</name>
<dbReference type="RefSeq" id="WP_150879428.1">
    <property type="nucleotide sequence ID" value="NZ_VTWS01000005.1"/>
</dbReference>
<dbReference type="InterPro" id="IPR006680">
    <property type="entry name" value="Amidohydro-rel"/>
</dbReference>
<evidence type="ECO:0000313" key="4">
    <source>
        <dbReference type="Proteomes" id="UP000326344"/>
    </source>
</evidence>
<keyword evidence="1" id="KW-0456">Lyase</keyword>
<evidence type="ECO:0000256" key="1">
    <source>
        <dbReference type="ARBA" id="ARBA00023239"/>
    </source>
</evidence>
<dbReference type="GO" id="GO:0005737">
    <property type="term" value="C:cytoplasm"/>
    <property type="evidence" value="ECO:0007669"/>
    <property type="project" value="TreeGrafter"/>
</dbReference>
<proteinExistence type="predicted"/>
<dbReference type="Proteomes" id="UP000326344">
    <property type="component" value="Unassembled WGS sequence"/>
</dbReference>
<protein>
    <submittedName>
        <fullName evidence="3">Amidohydrolase family protein</fullName>
    </submittedName>
</protein>
<dbReference type="Gene3D" id="3.20.20.140">
    <property type="entry name" value="Metal-dependent hydrolases"/>
    <property type="match status" value="1"/>
</dbReference>